<dbReference type="HOGENOM" id="CLU_007692_0_0_1"/>
<organism evidence="2 3">
    <name type="scientific">Exophiala aquamarina CBS 119918</name>
    <dbReference type="NCBI Taxonomy" id="1182545"/>
    <lineage>
        <taxon>Eukaryota</taxon>
        <taxon>Fungi</taxon>
        <taxon>Dikarya</taxon>
        <taxon>Ascomycota</taxon>
        <taxon>Pezizomycotina</taxon>
        <taxon>Eurotiomycetes</taxon>
        <taxon>Chaetothyriomycetidae</taxon>
        <taxon>Chaetothyriales</taxon>
        <taxon>Herpotrichiellaceae</taxon>
        <taxon>Exophiala</taxon>
    </lineage>
</organism>
<proteinExistence type="predicted"/>
<evidence type="ECO:0000256" key="1">
    <source>
        <dbReference type="SAM" id="MobiDB-lite"/>
    </source>
</evidence>
<sequence length="892" mass="97076">MPFITKQLSHLICCVSSQQPDESDLNANLNTMQGHSAISVHLPPDTVPHASGKRKQSTTDNDMLEELFRSSSSVRGYQTASESMHLPVPKRSSFDIDFKFCSKDSEPKPPSRLEQLGSHIKQRISEGRLGITSPRGPPGLKEASQNPSDIHPSSLGVDIAEASMSQHSNGLLELLMSRTGTEGGYDSDAKSIRTTMLKGGDATLRLSPLLAKELPNSLDIPVTARLSPSRSLGGDMQTKDDVEKASIDLDFLTIPGQKIFTEALLAEKDSAPMIALQRLSTGISNGTIKLPSSFNSNSTLNHIAMREKDPASVASLASPELSYSTDEQVEILSTLKRLSTTVTATQMDGVNSNPDDGVRASIVSNLDPTFIEFIAKFAELDPKSNDLGSSDPHCDPGTIFLREKSSGDLPSLTDSEPQKKDVSSSRNLTSGHDSDQLSVHLFNMRISQNLASPSLIAVSRPTTSHTTISHLQRPSMDVAIPAKRQSASGHLSSRVTAEHNRRPSDPQTRRLFELGHQAENMRSQWKTVTSFGSGASGLSFKPNRVGDDGSSFYWSDGEVGPANNSLRNCPGRNINSLAIGGRSESVSLPVSSSLNNIGNPSGTEEATWFGRRYSNKASDCGHAGLGVSPRSRSTSMPERAKLQPHESSTRHRGRRSTNDDEDLSEISTGALEDARIERLTEISAHAILDSHSEPMSELNHSPTFETRNWDFSLGDAVSSNRRRSSNILAHSLNARTHWQRKGSGSGATHDPSSPDFLFLDSASDMWQRSFRQAVAKPLYENVGGFLTAPKYDRDGRRRSSKTSSLSNVDRDEVLPEESHSEANSKNAKPTSRPNGDVEAQQTLLQPSPVQTENNKRKKSFLDIGRRFTSTIPNNDLEIRPGTTTPLKDIFGL</sequence>
<feature type="region of interest" description="Disordered" evidence="1">
    <location>
        <begin position="785"/>
        <end position="859"/>
    </location>
</feature>
<feature type="compositionally biased region" description="Basic and acidic residues" evidence="1">
    <location>
        <begin position="638"/>
        <end position="649"/>
    </location>
</feature>
<evidence type="ECO:0000313" key="2">
    <source>
        <dbReference type="EMBL" id="KEF56031.1"/>
    </source>
</evidence>
<feature type="compositionally biased region" description="Polar residues" evidence="1">
    <location>
        <begin position="485"/>
        <end position="495"/>
    </location>
</feature>
<feature type="region of interest" description="Disordered" evidence="1">
    <location>
        <begin position="387"/>
        <end position="433"/>
    </location>
</feature>
<feature type="compositionally biased region" description="Polar residues" evidence="1">
    <location>
        <begin position="823"/>
        <end position="852"/>
    </location>
</feature>
<dbReference type="Proteomes" id="UP000027920">
    <property type="component" value="Unassembled WGS sequence"/>
</dbReference>
<feature type="compositionally biased region" description="Basic and acidic residues" evidence="1">
    <location>
        <begin position="808"/>
        <end position="822"/>
    </location>
</feature>
<reference evidence="2 3" key="1">
    <citation type="submission" date="2013-03" db="EMBL/GenBank/DDBJ databases">
        <title>The Genome Sequence of Exophiala aquamarina CBS 119918.</title>
        <authorList>
            <consortium name="The Broad Institute Genomics Platform"/>
            <person name="Cuomo C."/>
            <person name="de Hoog S."/>
            <person name="Gorbushina A."/>
            <person name="Walker B."/>
            <person name="Young S.K."/>
            <person name="Zeng Q."/>
            <person name="Gargeya S."/>
            <person name="Fitzgerald M."/>
            <person name="Haas B."/>
            <person name="Abouelleil A."/>
            <person name="Allen A.W."/>
            <person name="Alvarado L."/>
            <person name="Arachchi H.M."/>
            <person name="Berlin A.M."/>
            <person name="Chapman S.B."/>
            <person name="Gainer-Dewar J."/>
            <person name="Goldberg J."/>
            <person name="Griggs A."/>
            <person name="Gujja S."/>
            <person name="Hansen M."/>
            <person name="Howarth C."/>
            <person name="Imamovic A."/>
            <person name="Ireland A."/>
            <person name="Larimer J."/>
            <person name="McCowan C."/>
            <person name="Murphy C."/>
            <person name="Pearson M."/>
            <person name="Poon T.W."/>
            <person name="Priest M."/>
            <person name="Roberts A."/>
            <person name="Saif S."/>
            <person name="Shea T."/>
            <person name="Sisk P."/>
            <person name="Sykes S."/>
            <person name="Wortman J."/>
            <person name="Nusbaum C."/>
            <person name="Birren B."/>
        </authorList>
    </citation>
    <scope>NUCLEOTIDE SEQUENCE [LARGE SCALE GENOMIC DNA]</scope>
    <source>
        <strain evidence="2 3">CBS 119918</strain>
    </source>
</reference>
<evidence type="ECO:0000313" key="3">
    <source>
        <dbReference type="Proteomes" id="UP000027920"/>
    </source>
</evidence>
<dbReference type="GeneID" id="25282525"/>
<dbReference type="OrthoDB" id="4150782at2759"/>
<protein>
    <submittedName>
        <fullName evidence="2">Uncharacterized protein</fullName>
    </submittedName>
</protein>
<keyword evidence="3" id="KW-1185">Reference proteome</keyword>
<dbReference type="RefSeq" id="XP_013258621.1">
    <property type="nucleotide sequence ID" value="XM_013403167.1"/>
</dbReference>
<feature type="compositionally biased region" description="Basic and acidic residues" evidence="1">
    <location>
        <begin position="496"/>
        <end position="506"/>
    </location>
</feature>
<accession>A0A072P842</accession>
<gene>
    <name evidence="2" type="ORF">A1O9_07612</name>
</gene>
<dbReference type="EMBL" id="AMGV01000006">
    <property type="protein sequence ID" value="KEF56031.1"/>
    <property type="molecule type" value="Genomic_DNA"/>
</dbReference>
<dbReference type="VEuPathDB" id="FungiDB:A1O9_07612"/>
<dbReference type="AlphaFoldDB" id="A0A072P842"/>
<feature type="region of interest" description="Disordered" evidence="1">
    <location>
        <begin position="484"/>
        <end position="506"/>
    </location>
</feature>
<feature type="region of interest" description="Disordered" evidence="1">
    <location>
        <begin position="120"/>
        <end position="149"/>
    </location>
</feature>
<feature type="region of interest" description="Disordered" evidence="1">
    <location>
        <begin position="619"/>
        <end position="668"/>
    </location>
</feature>
<comment type="caution">
    <text evidence="2">The sequence shown here is derived from an EMBL/GenBank/DDBJ whole genome shotgun (WGS) entry which is preliminary data.</text>
</comment>
<name>A0A072P842_9EURO</name>